<proteinExistence type="predicted"/>
<dbReference type="PANTHER" id="PTHR30615">
    <property type="entry name" value="UNCHARACTERIZED PROTEIN YJBQ-RELATED"/>
    <property type="match status" value="1"/>
</dbReference>
<accession>A0A8J4BUY6</accession>
<dbReference type="NCBIfam" id="TIGR00149">
    <property type="entry name" value="TIGR00149_YjbQ"/>
    <property type="match status" value="1"/>
</dbReference>
<dbReference type="OrthoDB" id="10255963at2759"/>
<sequence>YLHFSMRSVLLSGIVRLLASFLAVTVNCGAQVERNQECPEYSSGRMKFSQHEIRMPAMKRGCHLVTDKVLKEIGASLAAYEVGLANIFIQHTSASLTINENADPDVRKDMETYLNLSVPEGPKAPWVHTDEGPDDMPAHVKSSMFGASLTVPISHGRLALGTWQGIWLCEHRDRASGRNIIVTLQGE</sequence>
<keyword evidence="3" id="KW-1185">Reference proteome</keyword>
<evidence type="ECO:0000256" key="1">
    <source>
        <dbReference type="SAM" id="SignalP"/>
    </source>
</evidence>
<dbReference type="Pfam" id="PF01894">
    <property type="entry name" value="YjbQ"/>
    <property type="match status" value="1"/>
</dbReference>
<dbReference type="AlphaFoldDB" id="A0A8J4BUY6"/>
<feature type="signal peptide" evidence="1">
    <location>
        <begin position="1"/>
        <end position="29"/>
    </location>
</feature>
<dbReference type="InterPro" id="IPR035917">
    <property type="entry name" value="YjbQ-like_sf"/>
</dbReference>
<feature type="chain" id="PRO_5035326343" description="Secondary thiamine-phosphate synthase enzyme" evidence="1">
    <location>
        <begin position="30"/>
        <end position="187"/>
    </location>
</feature>
<name>A0A8J4BUY6_9CHLO</name>
<dbReference type="Proteomes" id="UP000747110">
    <property type="component" value="Unassembled WGS sequence"/>
</dbReference>
<comment type="caution">
    <text evidence="2">The sequence shown here is derived from an EMBL/GenBank/DDBJ whole genome shotgun (WGS) entry which is preliminary data.</text>
</comment>
<protein>
    <recommendedName>
        <fullName evidence="4">Secondary thiamine-phosphate synthase enzyme</fullName>
    </recommendedName>
</protein>
<dbReference type="InterPro" id="IPR001602">
    <property type="entry name" value="UPF0047_YjbQ-like"/>
</dbReference>
<gene>
    <name evidence="2" type="ORF">Vretifemale_104</name>
</gene>
<dbReference type="PANTHER" id="PTHR30615:SF16">
    <property type="entry name" value="SECONDARY THIAMINE-PHOSPHATE SYNTHASE ENZYME"/>
    <property type="match status" value="1"/>
</dbReference>
<dbReference type="PROSITE" id="PS01314">
    <property type="entry name" value="UPF0047"/>
    <property type="match status" value="1"/>
</dbReference>
<reference evidence="2" key="1">
    <citation type="journal article" date="2021" name="Proc. Natl. Acad. Sci. U.S.A.">
        <title>Three genomes in the algal genus Volvox reveal the fate of a haploid sex-determining region after a transition to homothallism.</title>
        <authorList>
            <person name="Yamamoto K."/>
            <person name="Hamaji T."/>
            <person name="Kawai-Toyooka H."/>
            <person name="Matsuzaki R."/>
            <person name="Takahashi F."/>
            <person name="Nishimura Y."/>
            <person name="Kawachi M."/>
            <person name="Noguchi H."/>
            <person name="Minakuchi Y."/>
            <person name="Umen J.G."/>
            <person name="Toyoda A."/>
            <person name="Nozaki H."/>
        </authorList>
    </citation>
    <scope>NUCLEOTIDE SEQUENCE</scope>
    <source>
        <strain evidence="2">NIES-3786</strain>
    </source>
</reference>
<dbReference type="Gene3D" id="2.60.120.460">
    <property type="entry name" value="YjbQ-like"/>
    <property type="match status" value="1"/>
</dbReference>
<keyword evidence="1" id="KW-0732">Signal</keyword>
<feature type="non-terminal residue" evidence="2">
    <location>
        <position position="187"/>
    </location>
</feature>
<dbReference type="EMBL" id="BNCP01000001">
    <property type="protein sequence ID" value="GIL69111.1"/>
    <property type="molecule type" value="Genomic_DNA"/>
</dbReference>
<organism evidence="2 3">
    <name type="scientific">Volvox reticuliferus</name>
    <dbReference type="NCBI Taxonomy" id="1737510"/>
    <lineage>
        <taxon>Eukaryota</taxon>
        <taxon>Viridiplantae</taxon>
        <taxon>Chlorophyta</taxon>
        <taxon>core chlorophytes</taxon>
        <taxon>Chlorophyceae</taxon>
        <taxon>CS clade</taxon>
        <taxon>Chlamydomonadales</taxon>
        <taxon>Volvocaceae</taxon>
        <taxon>Volvox</taxon>
    </lineage>
</organism>
<evidence type="ECO:0000313" key="2">
    <source>
        <dbReference type="EMBL" id="GIL69111.1"/>
    </source>
</evidence>
<evidence type="ECO:0000313" key="3">
    <source>
        <dbReference type="Proteomes" id="UP000747110"/>
    </source>
</evidence>
<evidence type="ECO:0008006" key="4">
    <source>
        <dbReference type="Google" id="ProtNLM"/>
    </source>
</evidence>
<dbReference type="SUPFAM" id="SSF111038">
    <property type="entry name" value="YjbQ-like"/>
    <property type="match status" value="1"/>
</dbReference>